<dbReference type="Gene3D" id="3.40.1180.10">
    <property type="entry name" value="Decaprenyl diphosphate synthase-like"/>
    <property type="match status" value="1"/>
</dbReference>
<feature type="binding site" evidence="2">
    <location>
        <begin position="19"/>
        <end position="22"/>
    </location>
    <ligand>
        <name>substrate</name>
    </ligand>
</feature>
<dbReference type="GO" id="GO:0030145">
    <property type="term" value="F:manganese ion binding"/>
    <property type="evidence" value="ECO:0007669"/>
    <property type="project" value="TreeGrafter"/>
</dbReference>
<dbReference type="NCBIfam" id="TIGR00055">
    <property type="entry name" value="uppS"/>
    <property type="match status" value="1"/>
</dbReference>
<comment type="cofactor">
    <cofactor evidence="2">
        <name>Mg(2+)</name>
        <dbReference type="ChEBI" id="CHEBI:18420"/>
    </cofactor>
    <text evidence="2">Binds 2 magnesium ions per subunit.</text>
</comment>
<evidence type="ECO:0000256" key="2">
    <source>
        <dbReference type="HAMAP-Rule" id="MF_01139"/>
    </source>
</evidence>
<dbReference type="FunFam" id="3.40.1180.10:FF:000001">
    <property type="entry name" value="(2E,6E)-farnesyl-diphosphate-specific ditrans,polycis-undecaprenyl-diphosphate synthase"/>
    <property type="match status" value="1"/>
</dbReference>
<dbReference type="InterPro" id="IPR036424">
    <property type="entry name" value="UPP_synth-like_sf"/>
</dbReference>
<dbReference type="Pfam" id="PF01255">
    <property type="entry name" value="Prenyltransf"/>
    <property type="match status" value="1"/>
</dbReference>
<dbReference type="EMBL" id="CP002873">
    <property type="protein sequence ID" value="AGA65441.1"/>
    <property type="molecule type" value="Genomic_DNA"/>
</dbReference>
<keyword evidence="1 2" id="KW-0808">Transferase</keyword>
<dbReference type="InterPro" id="IPR001441">
    <property type="entry name" value="UPP_synth-like"/>
</dbReference>
<sequence length="241" mass="28133">MMTEKDNKVPSHVAIIMDGNGRWAKARNKSRSFGHRAGSENVINIVEACCELNIKYLTLYAFSTENWKRPEEEKKALFKLLKEFYKKEIKRLISNNILVKHIGDISKFPKDTIETIEETEKETLEKCKNPILTVVLALNYGFRDELKTAIKNMYADVLSNKINIEDIDENSIGNYLYTKDIPDPDFVIRTSGEHRLSNFLMYQASYSELYFTDILWPDFSKDNFKKAIEEYSNRNRRYGGL</sequence>
<feature type="binding site" evidence="2">
    <location>
        <begin position="63"/>
        <end position="65"/>
    </location>
    <ligand>
        <name>substrate</name>
    </ligand>
</feature>
<feature type="binding site" evidence="2">
    <location>
        <position position="189"/>
    </location>
    <ligand>
        <name>substrate</name>
    </ligand>
</feature>
<feature type="binding site" evidence="2">
    <location>
        <position position="35"/>
    </location>
    <ligand>
        <name>substrate</name>
    </ligand>
</feature>
<dbReference type="NCBIfam" id="NF011405">
    <property type="entry name" value="PRK14830.1"/>
    <property type="match status" value="1"/>
</dbReference>
<feature type="binding site" evidence="2">
    <location>
        <position position="208"/>
    </location>
    <ligand>
        <name>Mg(2+)</name>
        <dbReference type="ChEBI" id="CHEBI:18420"/>
    </ligand>
</feature>
<dbReference type="PANTHER" id="PTHR10291:SF0">
    <property type="entry name" value="DEHYDRODOLICHYL DIPHOSPHATE SYNTHASE 2"/>
    <property type="match status" value="1"/>
</dbReference>
<dbReference type="PROSITE" id="PS01066">
    <property type="entry name" value="UPP_SYNTHASE"/>
    <property type="match status" value="1"/>
</dbReference>
<feature type="binding site" evidence="2">
    <location>
        <position position="69"/>
    </location>
    <ligand>
        <name>substrate</name>
    </ligand>
</feature>
<evidence type="ECO:0000313" key="4">
    <source>
        <dbReference type="Proteomes" id="UP000010793"/>
    </source>
</evidence>
<dbReference type="RefSeq" id="WP_015273832.1">
    <property type="nucleotide sequence ID" value="NC_019908.1"/>
</dbReference>
<dbReference type="Proteomes" id="UP000010793">
    <property type="component" value="Chromosome"/>
</dbReference>
<proteinExistence type="inferred from homology"/>
<dbReference type="SUPFAM" id="SSF64005">
    <property type="entry name" value="Undecaprenyl diphosphate synthase"/>
    <property type="match status" value="1"/>
</dbReference>
<feature type="binding site" evidence="2">
    <location>
        <position position="67"/>
    </location>
    <ligand>
        <name>substrate</name>
    </ligand>
</feature>
<feature type="binding site" evidence="2">
    <location>
        <begin position="195"/>
        <end position="197"/>
    </location>
    <ligand>
        <name>substrate</name>
    </ligand>
</feature>
<protein>
    <recommendedName>
        <fullName evidence="2">Isoprenyl transferase</fullName>
        <ecNumber evidence="2">2.5.1.-</ecNumber>
    </recommendedName>
</protein>
<feature type="binding site" evidence="2">
    <location>
        <position position="31"/>
    </location>
    <ligand>
        <name>substrate</name>
    </ligand>
</feature>
<name>A0A3B6VHN3_BRAPL</name>
<feature type="binding site" evidence="2">
    <location>
        <position position="23"/>
    </location>
    <ligand>
        <name>substrate</name>
    </ligand>
</feature>
<keyword evidence="2" id="KW-0460">Magnesium</keyword>
<comment type="subunit">
    <text evidence="2">Homodimer.</text>
</comment>
<dbReference type="CDD" id="cd00475">
    <property type="entry name" value="Cis_IPPS"/>
    <property type="match status" value="1"/>
</dbReference>
<dbReference type="HAMAP" id="MF_01139">
    <property type="entry name" value="ISPT"/>
    <property type="match status" value="1"/>
</dbReference>
<dbReference type="GO" id="GO:0008834">
    <property type="term" value="F:ditrans,polycis-undecaprenyl-diphosphate synthase [(2E,6E)-farnesyl-diphosphate specific] activity"/>
    <property type="evidence" value="ECO:0007669"/>
    <property type="project" value="TreeGrafter"/>
</dbReference>
<accession>A0A3B6VHN3</accession>
<dbReference type="EC" id="2.5.1.-" evidence="2"/>
<feature type="active site" evidence="2">
    <location>
        <position position="18"/>
    </location>
</feature>
<evidence type="ECO:0000256" key="1">
    <source>
        <dbReference type="ARBA" id="ARBA00022679"/>
    </source>
</evidence>
<dbReference type="GO" id="GO:0005829">
    <property type="term" value="C:cytosol"/>
    <property type="evidence" value="ECO:0007669"/>
    <property type="project" value="TreeGrafter"/>
</dbReference>
<keyword evidence="2" id="KW-0479">Metal-binding</keyword>
<dbReference type="AlphaFoldDB" id="A0A3B6VHN3"/>
<dbReference type="KEGG" id="bpip:BPP43_00385"/>
<dbReference type="GO" id="GO:0000287">
    <property type="term" value="F:magnesium ion binding"/>
    <property type="evidence" value="ECO:0007669"/>
    <property type="project" value="UniProtKB-UniRule"/>
</dbReference>
<keyword evidence="4" id="KW-1185">Reference proteome</keyword>
<comment type="function">
    <text evidence="2">Catalyzes the condensation of isopentenyl diphosphate (IPP) with allylic pyrophosphates generating different type of terpenoids.</text>
</comment>
<comment type="similarity">
    <text evidence="2">Belongs to the UPP synthase family.</text>
</comment>
<feature type="active site" description="Proton acceptor" evidence="2">
    <location>
        <position position="66"/>
    </location>
</feature>
<feature type="binding site" evidence="2">
    <location>
        <position position="18"/>
    </location>
    <ligand>
        <name>Mg(2+)</name>
        <dbReference type="ChEBI" id="CHEBI:18420"/>
    </ligand>
</feature>
<dbReference type="InterPro" id="IPR018520">
    <property type="entry name" value="UPP_synth-like_CS"/>
</dbReference>
<reference evidence="3 4" key="1">
    <citation type="journal article" date="2013" name="Genome Announc.">
        <title>Complete Genome Sequence of the Porcine Strain Brachyspira pilosicoli P43/6/78(T.).</title>
        <authorList>
            <person name="Lin C."/>
            <person name="den Bakker H.C."/>
            <person name="Suzuki H."/>
            <person name="Lefebure T."/>
            <person name="Ponnala L."/>
            <person name="Sun Q."/>
            <person name="Stanhope M.J."/>
            <person name="Wiedmann M."/>
            <person name="Duhamel G.E."/>
        </authorList>
    </citation>
    <scope>NUCLEOTIDE SEQUENCE [LARGE SCALE GENOMIC DNA]</scope>
    <source>
        <strain evidence="3 4">P43/6/78</strain>
    </source>
</reference>
<gene>
    <name evidence="3" type="ORF">BPP43_00385</name>
</gene>
<evidence type="ECO:0000313" key="3">
    <source>
        <dbReference type="EMBL" id="AGA65441.1"/>
    </source>
</evidence>
<organism evidence="3 4">
    <name type="scientific">Brachyspira pilosicoli P43/6/78</name>
    <dbReference type="NCBI Taxonomy" id="1042417"/>
    <lineage>
        <taxon>Bacteria</taxon>
        <taxon>Pseudomonadati</taxon>
        <taxon>Spirochaetota</taxon>
        <taxon>Spirochaetia</taxon>
        <taxon>Brachyspirales</taxon>
        <taxon>Brachyspiraceae</taxon>
        <taxon>Brachyspira</taxon>
    </lineage>
</organism>
<dbReference type="PANTHER" id="PTHR10291">
    <property type="entry name" value="DEHYDRODOLICHYL DIPHOSPHATE SYNTHASE FAMILY MEMBER"/>
    <property type="match status" value="1"/>
</dbReference>
<dbReference type="GO" id="GO:0016094">
    <property type="term" value="P:polyprenol biosynthetic process"/>
    <property type="evidence" value="ECO:0007669"/>
    <property type="project" value="TreeGrafter"/>
</dbReference>